<dbReference type="Pfam" id="PF03184">
    <property type="entry name" value="DDE_1"/>
    <property type="match status" value="1"/>
</dbReference>
<evidence type="ECO:0000313" key="4">
    <source>
        <dbReference type="Proteomes" id="UP000887574"/>
    </source>
</evidence>
<dbReference type="SUPFAM" id="SSF50630">
    <property type="entry name" value="Acid proteases"/>
    <property type="match status" value="1"/>
</dbReference>
<evidence type="ECO:0000259" key="2">
    <source>
        <dbReference type="Pfam" id="PF00026"/>
    </source>
</evidence>
<dbReference type="GO" id="GO:0005634">
    <property type="term" value="C:nucleus"/>
    <property type="evidence" value="ECO:0007669"/>
    <property type="project" value="UniProtKB-SubCell"/>
</dbReference>
<feature type="domain" description="DDE-1" evidence="3">
    <location>
        <begin position="202"/>
        <end position="262"/>
    </location>
</feature>
<protein>
    <submittedName>
        <fullName evidence="5">HTH psq-type domain-containing protein</fullName>
    </submittedName>
</protein>
<dbReference type="WBParaSite" id="jg20356">
    <property type="protein sequence ID" value="jg20356"/>
    <property type="gene ID" value="jg20356"/>
</dbReference>
<dbReference type="Gene3D" id="2.40.70.10">
    <property type="entry name" value="Acid Proteases"/>
    <property type="match status" value="1"/>
</dbReference>
<dbReference type="InterPro" id="IPR009057">
    <property type="entry name" value="Homeodomain-like_sf"/>
</dbReference>
<feature type="domain" description="Peptidase A1" evidence="2">
    <location>
        <begin position="52"/>
        <end position="135"/>
    </location>
</feature>
<evidence type="ECO:0000256" key="1">
    <source>
        <dbReference type="ARBA" id="ARBA00004123"/>
    </source>
</evidence>
<dbReference type="InterPro" id="IPR004875">
    <property type="entry name" value="DDE_SF_endonuclease_dom"/>
</dbReference>
<dbReference type="InterPro" id="IPR033121">
    <property type="entry name" value="PEPTIDASE_A1"/>
</dbReference>
<dbReference type="AlphaFoldDB" id="A0A915DIE1"/>
<evidence type="ECO:0000259" key="3">
    <source>
        <dbReference type="Pfam" id="PF03184"/>
    </source>
</evidence>
<organism evidence="4 5">
    <name type="scientific">Ditylenchus dipsaci</name>
    <dbReference type="NCBI Taxonomy" id="166011"/>
    <lineage>
        <taxon>Eukaryota</taxon>
        <taxon>Metazoa</taxon>
        <taxon>Ecdysozoa</taxon>
        <taxon>Nematoda</taxon>
        <taxon>Chromadorea</taxon>
        <taxon>Rhabditida</taxon>
        <taxon>Tylenchina</taxon>
        <taxon>Tylenchomorpha</taxon>
        <taxon>Sphaerularioidea</taxon>
        <taxon>Anguinidae</taxon>
        <taxon>Anguininae</taxon>
        <taxon>Ditylenchus</taxon>
    </lineage>
</organism>
<dbReference type="SUPFAM" id="SSF46689">
    <property type="entry name" value="Homeodomain-like"/>
    <property type="match status" value="1"/>
</dbReference>
<dbReference type="GO" id="GO:0003677">
    <property type="term" value="F:DNA binding"/>
    <property type="evidence" value="ECO:0007669"/>
    <property type="project" value="InterPro"/>
</dbReference>
<sequence>MAVGPPRTDAAVFNIDAEIQSKILTRNPIVGYHLNHSTVPTKSYRDIVLISVIHVGTPPQNFHVAFDFDYTDSWLLDKILEIPDYIGYGYRRWFNSNLSQTFVNHGAFSTDYGHGIFNGYSKKKKRHVITLSEKKSIIEALGGKSLSKLSVQFNLPKSTVKRILDDKESINNAIDRGNEAKRVRFTPVKNENLEEAVLCWVKAPMDQGIIQNLKILYRRFLLSERIAAIDTNADLKINLLKALCLLHRAWRYVKSDTLGNCFLKAGFIVDGQPLVAQNDALVEINTLWEELQAVEPTECELLDYLNVDQDVVTGGTLTLEEIAEVVSTTHPEYDSDAGEVTIGEEEPIQPAVTTRDAIEGFKLFQRYVETNFADPAVLGMCDKLDELLTDERLKKRKQKKSSRLFYG</sequence>
<dbReference type="Proteomes" id="UP000887574">
    <property type="component" value="Unplaced"/>
</dbReference>
<dbReference type="Pfam" id="PF00026">
    <property type="entry name" value="Asp"/>
    <property type="match status" value="1"/>
</dbReference>
<evidence type="ECO:0000313" key="5">
    <source>
        <dbReference type="WBParaSite" id="jg20356"/>
    </source>
</evidence>
<dbReference type="Gene3D" id="1.10.10.60">
    <property type="entry name" value="Homeodomain-like"/>
    <property type="match status" value="1"/>
</dbReference>
<accession>A0A915DIE1</accession>
<reference evidence="5" key="1">
    <citation type="submission" date="2022-11" db="UniProtKB">
        <authorList>
            <consortium name="WormBaseParasite"/>
        </authorList>
    </citation>
    <scope>IDENTIFICATION</scope>
</reference>
<keyword evidence="4" id="KW-1185">Reference proteome</keyword>
<proteinExistence type="predicted"/>
<name>A0A915DIE1_9BILA</name>
<dbReference type="InterPro" id="IPR021109">
    <property type="entry name" value="Peptidase_aspartic_dom_sf"/>
</dbReference>
<comment type="subcellular location">
    <subcellularLocation>
        <location evidence="1">Nucleus</location>
    </subcellularLocation>
</comment>